<name>B9SX43_RICCO</name>
<reference evidence="2" key="1">
    <citation type="journal article" date="2010" name="Nat. Biotechnol.">
        <title>Draft genome sequence of the oilseed species Ricinus communis.</title>
        <authorList>
            <person name="Chan A.P."/>
            <person name="Crabtree J."/>
            <person name="Zhao Q."/>
            <person name="Lorenzi H."/>
            <person name="Orvis J."/>
            <person name="Puiu D."/>
            <person name="Melake-Berhan A."/>
            <person name="Jones K.M."/>
            <person name="Redman J."/>
            <person name="Chen G."/>
            <person name="Cahoon E.B."/>
            <person name="Gedil M."/>
            <person name="Stanke M."/>
            <person name="Haas B.J."/>
            <person name="Wortman J.R."/>
            <person name="Fraser-Liggett C.M."/>
            <person name="Ravel J."/>
            <person name="Rabinowicz P.D."/>
        </authorList>
    </citation>
    <scope>NUCLEOTIDE SEQUENCE [LARGE SCALE GENOMIC DNA]</scope>
    <source>
        <strain evidence="2">cv. Hale</strain>
    </source>
</reference>
<dbReference type="InParanoid" id="B9SX43"/>
<dbReference type="AlphaFoldDB" id="B9SX43"/>
<dbReference type="Proteomes" id="UP000008311">
    <property type="component" value="Unassembled WGS sequence"/>
</dbReference>
<proteinExistence type="predicted"/>
<gene>
    <name evidence="1" type="ORF">RCOM_0304290</name>
</gene>
<accession>B9SX43</accession>
<evidence type="ECO:0000313" key="2">
    <source>
        <dbReference type="Proteomes" id="UP000008311"/>
    </source>
</evidence>
<evidence type="ECO:0000313" key="1">
    <source>
        <dbReference type="EMBL" id="EEF31830.1"/>
    </source>
</evidence>
<dbReference type="EMBL" id="EQ974216">
    <property type="protein sequence ID" value="EEF31830.1"/>
    <property type="molecule type" value="Genomic_DNA"/>
</dbReference>
<keyword evidence="2" id="KW-1185">Reference proteome</keyword>
<sequence>MNLQPHSWEFLVQKQPRSLSSDCEVDFATPLDYKESIKPVEQIKKRKTRRSRDRRLDEKPGEGLVSYFVQEKKQTVDAGANVATE</sequence>
<protein>
    <submittedName>
        <fullName evidence="1">Uncharacterized protein</fullName>
    </submittedName>
</protein>
<organism evidence="1 2">
    <name type="scientific">Ricinus communis</name>
    <name type="common">Castor bean</name>
    <dbReference type="NCBI Taxonomy" id="3988"/>
    <lineage>
        <taxon>Eukaryota</taxon>
        <taxon>Viridiplantae</taxon>
        <taxon>Streptophyta</taxon>
        <taxon>Embryophyta</taxon>
        <taxon>Tracheophyta</taxon>
        <taxon>Spermatophyta</taxon>
        <taxon>Magnoliopsida</taxon>
        <taxon>eudicotyledons</taxon>
        <taxon>Gunneridae</taxon>
        <taxon>Pentapetalae</taxon>
        <taxon>rosids</taxon>
        <taxon>fabids</taxon>
        <taxon>Malpighiales</taxon>
        <taxon>Euphorbiaceae</taxon>
        <taxon>Acalyphoideae</taxon>
        <taxon>Acalypheae</taxon>
        <taxon>Ricinus</taxon>
    </lineage>
</organism>